<feature type="signal peptide" evidence="1">
    <location>
        <begin position="1"/>
        <end position="23"/>
    </location>
</feature>
<accession>A0ABU7JFC3</accession>
<dbReference type="InterPro" id="IPR001466">
    <property type="entry name" value="Beta-lactam-related"/>
</dbReference>
<gene>
    <name evidence="4" type="ORF">QWF21_09015</name>
</gene>
<name>A0ABU7JFC3_9GAMM</name>
<dbReference type="InterPro" id="IPR012338">
    <property type="entry name" value="Beta-lactam/transpept-like"/>
</dbReference>
<dbReference type="Pfam" id="PF00144">
    <property type="entry name" value="Beta-lactamase"/>
    <property type="match status" value="1"/>
</dbReference>
<sequence length="527" mass="59197">MHPTLFSSYFVRSLLLSSLAALALAGCALHSTSSEPLAGLDHWIEQGRQDWQLPGLAVAVVYRDEVIYARGFGTLGLSSERPVDEHTLFGVASTTKAMTATALGILVDEGKLSWDDKVVDHLPYFQLADDWVTQEVRIRDLLTHRVGLGRITGNRIQFMPTASREQVIRQMRYHDFEQPFRSGFVYHNVMYSVAGEVVAAVSGQSWDDFMHERLFVPLGMQRSNTSITQFAPDDANIALPHQYIEDAVVEIARRNFDNVGPSASVNSSVYEMAQWLRLNLGEAGVYQGQRLVSENVMAEIFSPQMAVSRASRTEPVRAYGLGWYLEDYRGYQTASHGGATDGFNTLVTLVPELELGIVVIGNTFENFRPAVTRTIIDRIAGLPPHDWHSTYLAQYQQNFAEASAARQQIEQQRQPDAAASLSAAEITGRYQHNLYGSANVQQNEAGELLLSFWDDGVSKLTLEHWQGDSYRAHWHNKAQREKFVHFAKNEDGTIELSVEWTLRPQLLQVGIYPTPYSRISAFRQQQP</sequence>
<evidence type="ECO:0000313" key="5">
    <source>
        <dbReference type="Proteomes" id="UP001339167"/>
    </source>
</evidence>
<feature type="domain" description="Beta-lactamase-related" evidence="2">
    <location>
        <begin position="40"/>
        <end position="374"/>
    </location>
</feature>
<proteinExistence type="predicted"/>
<reference evidence="4 5" key="1">
    <citation type="submission" date="2023-06" db="EMBL/GenBank/DDBJ databases">
        <title>Alkalimonas sp., MEB004 an alkaliphilic bacterium isolated from Lonar Lake, India.</title>
        <authorList>
            <person name="Joshi A."/>
            <person name="Thite S."/>
        </authorList>
    </citation>
    <scope>NUCLEOTIDE SEQUENCE [LARGE SCALE GENOMIC DNA]</scope>
    <source>
        <strain evidence="4 5">MEB004</strain>
    </source>
</reference>
<comment type="caution">
    <text evidence="4">The sequence shown here is derived from an EMBL/GenBank/DDBJ whole genome shotgun (WGS) entry which is preliminary data.</text>
</comment>
<dbReference type="EMBL" id="JAUGZK010000005">
    <property type="protein sequence ID" value="MEE2024386.1"/>
    <property type="molecule type" value="Genomic_DNA"/>
</dbReference>
<dbReference type="PANTHER" id="PTHR46825">
    <property type="entry name" value="D-ALANYL-D-ALANINE-CARBOXYPEPTIDASE/ENDOPEPTIDASE AMPH"/>
    <property type="match status" value="1"/>
</dbReference>
<keyword evidence="1" id="KW-0732">Signal</keyword>
<dbReference type="GO" id="GO:0016787">
    <property type="term" value="F:hydrolase activity"/>
    <property type="evidence" value="ECO:0007669"/>
    <property type="project" value="UniProtKB-KW"/>
</dbReference>
<evidence type="ECO:0000259" key="3">
    <source>
        <dbReference type="Pfam" id="PF11954"/>
    </source>
</evidence>
<dbReference type="RefSeq" id="WP_330087720.1">
    <property type="nucleotide sequence ID" value="NZ_JAUGZK010000005.1"/>
</dbReference>
<feature type="chain" id="PRO_5047495899" evidence="1">
    <location>
        <begin position="24"/>
        <end position="527"/>
    </location>
</feature>
<protein>
    <submittedName>
        <fullName evidence="4">Serine hydrolase</fullName>
    </submittedName>
</protein>
<evidence type="ECO:0000259" key="2">
    <source>
        <dbReference type="Pfam" id="PF00144"/>
    </source>
</evidence>
<dbReference type="PANTHER" id="PTHR46825:SF15">
    <property type="entry name" value="BETA-LACTAMASE-RELATED DOMAIN-CONTAINING PROTEIN"/>
    <property type="match status" value="1"/>
</dbReference>
<dbReference type="Proteomes" id="UP001339167">
    <property type="component" value="Unassembled WGS sequence"/>
</dbReference>
<keyword evidence="5" id="KW-1185">Reference proteome</keyword>
<organism evidence="4 5">
    <name type="scientific">Alkalimonas mucilaginosa</name>
    <dbReference type="NCBI Taxonomy" id="3057676"/>
    <lineage>
        <taxon>Bacteria</taxon>
        <taxon>Pseudomonadati</taxon>
        <taxon>Pseudomonadota</taxon>
        <taxon>Gammaproteobacteria</taxon>
        <taxon>Alkalimonas</taxon>
    </lineage>
</organism>
<dbReference type="Pfam" id="PF11954">
    <property type="entry name" value="DUF3471"/>
    <property type="match status" value="1"/>
</dbReference>
<evidence type="ECO:0000256" key="1">
    <source>
        <dbReference type="SAM" id="SignalP"/>
    </source>
</evidence>
<dbReference type="Gene3D" id="3.40.710.10">
    <property type="entry name" value="DD-peptidase/beta-lactamase superfamily"/>
    <property type="match status" value="1"/>
</dbReference>
<dbReference type="InterPro" id="IPR021860">
    <property type="entry name" value="Peptidase_S12_Pab87-rel_C"/>
</dbReference>
<dbReference type="InterPro" id="IPR050491">
    <property type="entry name" value="AmpC-like"/>
</dbReference>
<keyword evidence="4" id="KW-0378">Hydrolase</keyword>
<evidence type="ECO:0000313" key="4">
    <source>
        <dbReference type="EMBL" id="MEE2024386.1"/>
    </source>
</evidence>
<feature type="domain" description="Peptidase S12 Pab87-related C-terminal" evidence="3">
    <location>
        <begin position="413"/>
        <end position="499"/>
    </location>
</feature>
<dbReference type="SUPFAM" id="SSF56601">
    <property type="entry name" value="beta-lactamase/transpeptidase-like"/>
    <property type="match status" value="1"/>
</dbReference>
<dbReference type="Gene3D" id="2.40.128.600">
    <property type="match status" value="1"/>
</dbReference>